<evidence type="ECO:0000256" key="5">
    <source>
        <dbReference type="ARBA" id="ARBA00023004"/>
    </source>
</evidence>
<dbReference type="PANTHER" id="PTHR46696">
    <property type="entry name" value="P450, PUTATIVE (EUROFUNG)-RELATED"/>
    <property type="match status" value="1"/>
</dbReference>
<dbReference type="GO" id="GO:0005506">
    <property type="term" value="F:iron ion binding"/>
    <property type="evidence" value="ECO:0007669"/>
    <property type="project" value="InterPro"/>
</dbReference>
<keyword evidence="6 7" id="KW-0503">Monooxygenase</keyword>
<protein>
    <submittedName>
        <fullName evidence="8">Cytochrome P450</fullName>
    </submittedName>
</protein>
<dbReference type="Pfam" id="PF00067">
    <property type="entry name" value="p450"/>
    <property type="match status" value="2"/>
</dbReference>
<organism evidence="8">
    <name type="scientific">Alkalihalophilus sp. As8PL</name>
    <dbReference type="NCBI Taxonomy" id="3237103"/>
    <lineage>
        <taxon>Bacteria</taxon>
        <taxon>Bacillati</taxon>
        <taxon>Bacillota</taxon>
        <taxon>Bacilli</taxon>
        <taxon>Bacillales</taxon>
        <taxon>Bacillaceae</taxon>
        <taxon>Alkalihalophilus</taxon>
    </lineage>
</organism>
<dbReference type="GO" id="GO:0020037">
    <property type="term" value="F:heme binding"/>
    <property type="evidence" value="ECO:0007669"/>
    <property type="project" value="InterPro"/>
</dbReference>
<reference evidence="8" key="1">
    <citation type="submission" date="2024-07" db="EMBL/GenBank/DDBJ databases">
        <title>Identification and characteristics of an arsenic-resistant bacterial isolate, which belongs to a novel species.</title>
        <authorList>
            <person name="Juszczyk A."/>
            <person name="Kowalczyk A."/>
            <person name="Was K."/>
            <person name="Kosowicz W."/>
            <person name="Budzyn A."/>
            <person name="Latowski D."/>
        </authorList>
    </citation>
    <scope>NUCLEOTIDE SEQUENCE</scope>
    <source>
        <strain evidence="8">As8PL</strain>
    </source>
</reference>
<dbReference type="RefSeq" id="WP_368504387.1">
    <property type="nucleotide sequence ID" value="NZ_CP162551.1"/>
</dbReference>
<dbReference type="PANTHER" id="PTHR46696:SF4">
    <property type="entry name" value="BIOTIN BIOSYNTHESIS CYTOCHROME P450"/>
    <property type="match status" value="1"/>
</dbReference>
<dbReference type="InterPro" id="IPR017972">
    <property type="entry name" value="Cyt_P450_CS"/>
</dbReference>
<accession>A0AB39BUF7</accession>
<dbReference type="CDD" id="cd20625">
    <property type="entry name" value="CYP164-like"/>
    <property type="match status" value="1"/>
</dbReference>
<name>A0AB39BUF7_9BACI</name>
<dbReference type="EMBL" id="CP162551">
    <property type="protein sequence ID" value="XDI37006.1"/>
    <property type="molecule type" value="Genomic_DNA"/>
</dbReference>
<dbReference type="FunFam" id="1.10.630.10:FF:000018">
    <property type="entry name" value="Cytochrome P450 monooxygenase"/>
    <property type="match status" value="1"/>
</dbReference>
<evidence type="ECO:0000256" key="1">
    <source>
        <dbReference type="ARBA" id="ARBA00010617"/>
    </source>
</evidence>
<evidence type="ECO:0000256" key="2">
    <source>
        <dbReference type="ARBA" id="ARBA00022617"/>
    </source>
</evidence>
<dbReference type="PRINTS" id="PR00385">
    <property type="entry name" value="P450"/>
</dbReference>
<keyword evidence="3 7" id="KW-0479">Metal-binding</keyword>
<evidence type="ECO:0000256" key="7">
    <source>
        <dbReference type="RuleBase" id="RU000461"/>
    </source>
</evidence>
<keyword evidence="4 7" id="KW-0560">Oxidoreductase</keyword>
<dbReference type="AlphaFoldDB" id="A0AB39BUF7"/>
<dbReference type="InterPro" id="IPR002397">
    <property type="entry name" value="Cyt_P450_B"/>
</dbReference>
<keyword evidence="2 7" id="KW-0349">Heme</keyword>
<evidence type="ECO:0000256" key="3">
    <source>
        <dbReference type="ARBA" id="ARBA00022723"/>
    </source>
</evidence>
<comment type="similarity">
    <text evidence="1 7">Belongs to the cytochrome P450 family.</text>
</comment>
<evidence type="ECO:0000256" key="4">
    <source>
        <dbReference type="ARBA" id="ARBA00023002"/>
    </source>
</evidence>
<dbReference type="GO" id="GO:0004497">
    <property type="term" value="F:monooxygenase activity"/>
    <property type="evidence" value="ECO:0007669"/>
    <property type="project" value="UniProtKB-KW"/>
</dbReference>
<dbReference type="InterPro" id="IPR001128">
    <property type="entry name" value="Cyt_P450"/>
</dbReference>
<gene>
    <name evidence="8" type="ORF">AB3N04_01475</name>
</gene>
<evidence type="ECO:0000256" key="6">
    <source>
        <dbReference type="ARBA" id="ARBA00023033"/>
    </source>
</evidence>
<dbReference type="PRINTS" id="PR00359">
    <property type="entry name" value="BP450"/>
</dbReference>
<dbReference type="SUPFAM" id="SSF48264">
    <property type="entry name" value="Cytochrome P450"/>
    <property type="match status" value="1"/>
</dbReference>
<sequence length="404" mass="46111">MNTVNQTNEKQIHLKREDLMDDPYALYERLREIYPIYKGRMLKQSGWFVTGYKEAALILKEPSFFTRIPLPESTEKYGQLKRVQSKMMLYMNNQDHRKLRLLVNKAFTPKQVEKFRPLIEEVIDSLLDELIVKKEFDVVSEFAFPLTSLVIATILGVPQEDRGRFRVWASALLQSIDFSRSHKTLEDSDRLIGELNDYFTLVIDKKRKNPGHDLISKLIKEQDKITNEELIATSILLVIAGHETTVNLISNTVLAFAKHPAEWELLKSDSSLVAPAIEEVLRYESPTQLTARVAMKDIEIAGQELKSGDQIYLLLGAANRDPDVFENPNKFIISRKATPHLSFGMGGHFCLGSTLARLEAHAALAALIQHVDKLELASHDIKWRKLVGFRSLEQLKIHTVHASK</sequence>
<dbReference type="PROSITE" id="PS00086">
    <property type="entry name" value="CYTOCHROME_P450"/>
    <property type="match status" value="1"/>
</dbReference>
<evidence type="ECO:0000313" key="8">
    <source>
        <dbReference type="EMBL" id="XDI37006.1"/>
    </source>
</evidence>
<dbReference type="Gene3D" id="1.10.630.10">
    <property type="entry name" value="Cytochrome P450"/>
    <property type="match status" value="1"/>
</dbReference>
<proteinExistence type="inferred from homology"/>
<dbReference type="GO" id="GO:0016705">
    <property type="term" value="F:oxidoreductase activity, acting on paired donors, with incorporation or reduction of molecular oxygen"/>
    <property type="evidence" value="ECO:0007669"/>
    <property type="project" value="InterPro"/>
</dbReference>
<dbReference type="InterPro" id="IPR036396">
    <property type="entry name" value="Cyt_P450_sf"/>
</dbReference>
<keyword evidence="5 7" id="KW-0408">Iron</keyword>